<dbReference type="AlphaFoldDB" id="C0DZB9"/>
<evidence type="ECO:0000256" key="2">
    <source>
        <dbReference type="ARBA" id="ARBA00022695"/>
    </source>
</evidence>
<dbReference type="Proteomes" id="UP000006247">
    <property type="component" value="Unassembled WGS sequence"/>
</dbReference>
<protein>
    <recommendedName>
        <fullName evidence="5">protein adenylyltransferase</fullName>
        <ecNumber evidence="5">2.7.7.108</ecNumber>
    </recommendedName>
</protein>
<dbReference type="CDD" id="cd11586">
    <property type="entry name" value="VbhA_like"/>
    <property type="match status" value="1"/>
</dbReference>
<comment type="catalytic activity">
    <reaction evidence="6">
        <text>L-threonyl-[protein] + ATP = 3-O-(5'-adenylyl)-L-threonyl-[protein] + diphosphate</text>
        <dbReference type="Rhea" id="RHEA:54292"/>
        <dbReference type="Rhea" id="RHEA-COMP:11060"/>
        <dbReference type="Rhea" id="RHEA-COMP:13847"/>
        <dbReference type="ChEBI" id="CHEBI:30013"/>
        <dbReference type="ChEBI" id="CHEBI:30616"/>
        <dbReference type="ChEBI" id="CHEBI:33019"/>
        <dbReference type="ChEBI" id="CHEBI:138113"/>
        <dbReference type="EC" id="2.7.7.108"/>
    </reaction>
</comment>
<keyword evidence="2" id="KW-0548">Nucleotidyltransferase</keyword>
<dbReference type="PANTHER" id="PTHR39560">
    <property type="entry name" value="PROTEIN ADENYLYLTRANSFERASE FIC-RELATED"/>
    <property type="match status" value="1"/>
</dbReference>
<dbReference type="Pfam" id="PF02661">
    <property type="entry name" value="Fic"/>
    <property type="match status" value="1"/>
</dbReference>
<keyword evidence="1" id="KW-0808">Transferase</keyword>
<dbReference type="PROSITE" id="PS51459">
    <property type="entry name" value="FIDO"/>
    <property type="match status" value="1"/>
</dbReference>
<proteinExistence type="predicted"/>
<evidence type="ECO:0000313" key="9">
    <source>
        <dbReference type="EMBL" id="EEG28405.1"/>
    </source>
</evidence>
<comment type="catalytic activity">
    <reaction evidence="7">
        <text>L-tyrosyl-[protein] + ATP = O-(5'-adenylyl)-L-tyrosyl-[protein] + diphosphate</text>
        <dbReference type="Rhea" id="RHEA:54288"/>
        <dbReference type="Rhea" id="RHEA-COMP:10136"/>
        <dbReference type="Rhea" id="RHEA-COMP:13846"/>
        <dbReference type="ChEBI" id="CHEBI:30616"/>
        <dbReference type="ChEBI" id="CHEBI:33019"/>
        <dbReference type="ChEBI" id="CHEBI:46858"/>
        <dbReference type="ChEBI" id="CHEBI:83624"/>
        <dbReference type="EC" id="2.7.7.108"/>
    </reaction>
</comment>
<dbReference type="PANTHER" id="PTHR39560:SF1">
    <property type="entry name" value="PROTEIN ADENYLYLTRANSFERASE FIC-RELATED"/>
    <property type="match status" value="1"/>
</dbReference>
<accession>C0DZB9</accession>
<evidence type="ECO:0000313" key="10">
    <source>
        <dbReference type="Proteomes" id="UP000006247"/>
    </source>
</evidence>
<evidence type="ECO:0000256" key="3">
    <source>
        <dbReference type="ARBA" id="ARBA00022741"/>
    </source>
</evidence>
<gene>
    <name evidence="9" type="ORF">CORMATOL_00057</name>
</gene>
<dbReference type="GO" id="GO:0070733">
    <property type="term" value="F:AMPylase activity"/>
    <property type="evidence" value="ECO:0007669"/>
    <property type="project" value="UniProtKB-EC"/>
</dbReference>
<evidence type="ECO:0000256" key="5">
    <source>
        <dbReference type="ARBA" id="ARBA00034531"/>
    </source>
</evidence>
<keyword evidence="4" id="KW-0067">ATP-binding</keyword>
<evidence type="ECO:0000256" key="1">
    <source>
        <dbReference type="ARBA" id="ARBA00022679"/>
    </source>
</evidence>
<name>C0DZB9_9CORY</name>
<comment type="caution">
    <text evidence="9">The sequence shown here is derived from an EMBL/GenBank/DDBJ whole genome shotgun (WGS) entry which is preliminary data.</text>
</comment>
<feature type="domain" description="Fido" evidence="8">
    <location>
        <begin position="82"/>
        <end position="223"/>
    </location>
</feature>
<dbReference type="InterPro" id="IPR036597">
    <property type="entry name" value="Fido-like_dom_sf"/>
</dbReference>
<dbReference type="RefSeq" id="WP_005519172.1">
    <property type="nucleotide sequence ID" value="NZ_EQ973328.1"/>
</dbReference>
<dbReference type="EC" id="2.7.7.108" evidence="5"/>
<dbReference type="GO" id="GO:0005524">
    <property type="term" value="F:ATP binding"/>
    <property type="evidence" value="ECO:0007669"/>
    <property type="project" value="UniProtKB-KW"/>
</dbReference>
<sequence>MADNRTVEQRLAAVAASMTMAGYTMTETDRAESRRILRGEVSADESVRQVLADTGCDAADLVGKTAFRRLSELESSRPLTVFTRETLLATHAYLCGDVYPWAGTIRTSEVRAMGLAMCRAAYVDQELDRLFRRIEQSPPSAMDREAALRTVAEHWGELTIIHPFLDGNSRTQRYFFDHMLHHAGWSLDWRRIVAAEVHAARYVAAATLDSSLLVDALRPGLSAREDCPQLPTEPAAVLFHRMMGFRRTHPHESFHKLFFADKQSDKLRQPARDNQNG</sequence>
<dbReference type="GO" id="GO:0051302">
    <property type="term" value="P:regulation of cell division"/>
    <property type="evidence" value="ECO:0007669"/>
    <property type="project" value="TreeGrafter"/>
</dbReference>
<dbReference type="Gene3D" id="1.10.3290.10">
    <property type="entry name" value="Fido-like domain"/>
    <property type="match status" value="1"/>
</dbReference>
<organism evidence="9 10">
    <name type="scientific">Corynebacterium matruchotii ATCC 33806</name>
    <dbReference type="NCBI Taxonomy" id="566549"/>
    <lineage>
        <taxon>Bacteria</taxon>
        <taxon>Bacillati</taxon>
        <taxon>Actinomycetota</taxon>
        <taxon>Actinomycetes</taxon>
        <taxon>Mycobacteriales</taxon>
        <taxon>Corynebacteriaceae</taxon>
        <taxon>Corynebacterium</taxon>
    </lineage>
</organism>
<dbReference type="EMBL" id="ACEB01000001">
    <property type="protein sequence ID" value="EEG28405.1"/>
    <property type="molecule type" value="Genomic_DNA"/>
</dbReference>
<evidence type="ECO:0000256" key="6">
    <source>
        <dbReference type="ARBA" id="ARBA00047939"/>
    </source>
</evidence>
<dbReference type="HOGENOM" id="CLU_1003687_0_0_11"/>
<keyword evidence="3" id="KW-0547">Nucleotide-binding</keyword>
<evidence type="ECO:0000256" key="7">
    <source>
        <dbReference type="ARBA" id="ARBA00048696"/>
    </source>
</evidence>
<dbReference type="InterPro" id="IPR003812">
    <property type="entry name" value="Fido"/>
</dbReference>
<evidence type="ECO:0000259" key="8">
    <source>
        <dbReference type="PROSITE" id="PS51459"/>
    </source>
</evidence>
<reference evidence="9 10" key="1">
    <citation type="submission" date="2009-01" db="EMBL/GenBank/DDBJ databases">
        <authorList>
            <person name="Fulton L."/>
            <person name="Clifton S."/>
            <person name="Chinwalla A.T."/>
            <person name="Mitreva M."/>
            <person name="Sodergren E."/>
            <person name="Weinstock G."/>
            <person name="Clifton S."/>
            <person name="Dooling D.J."/>
            <person name="Fulton B."/>
            <person name="Minx P."/>
            <person name="Pepin K.H."/>
            <person name="Johnson M."/>
            <person name="Bhonagiri V."/>
            <person name="Nash W.E."/>
            <person name="Mardis E.R."/>
            <person name="Wilson R.K."/>
        </authorList>
    </citation>
    <scope>NUCLEOTIDE SEQUENCE [LARGE SCALE GENOMIC DNA]</scope>
    <source>
        <strain evidence="9 10">ATCC 33806</strain>
    </source>
</reference>
<dbReference type="InterPro" id="IPR033788">
    <property type="entry name" value="VbhA-like"/>
</dbReference>
<dbReference type="SUPFAM" id="SSF140931">
    <property type="entry name" value="Fic-like"/>
    <property type="match status" value="1"/>
</dbReference>
<evidence type="ECO:0000256" key="4">
    <source>
        <dbReference type="ARBA" id="ARBA00022840"/>
    </source>
</evidence>